<name>A0A810QFS7_9FIRM</name>
<protein>
    <submittedName>
        <fullName evidence="1">Uncharacterized protein</fullName>
    </submittedName>
</protein>
<dbReference type="AlphaFoldDB" id="A0A810QFS7"/>
<keyword evidence="2" id="KW-1185">Reference proteome</keyword>
<gene>
    <name evidence="1" type="ORF">MM59RIKEN_06920</name>
</gene>
<proteinExistence type="predicted"/>
<evidence type="ECO:0000313" key="2">
    <source>
        <dbReference type="Proteomes" id="UP000679848"/>
    </source>
</evidence>
<dbReference type="EMBL" id="AP023420">
    <property type="protein sequence ID" value="BCK83373.1"/>
    <property type="molecule type" value="Genomic_DNA"/>
</dbReference>
<sequence length="59" mass="6485">MDGYTGNMYGTAPLCYGFMQASPCMFTLVHHVAQHHKGSGDARLESECDLSRDGIAHLR</sequence>
<accession>A0A810QFS7</accession>
<organism evidence="1 2">
    <name type="scientific">Pusillibacter faecalis</name>
    <dbReference type="NCBI Taxonomy" id="2714358"/>
    <lineage>
        <taxon>Bacteria</taxon>
        <taxon>Bacillati</taxon>
        <taxon>Bacillota</taxon>
        <taxon>Clostridia</taxon>
        <taxon>Eubacteriales</taxon>
        <taxon>Oscillospiraceae</taxon>
        <taxon>Pusillibacter</taxon>
    </lineage>
</organism>
<dbReference type="KEGG" id="pfaa:MM59RIKEN_06920"/>
<evidence type="ECO:0000313" key="1">
    <source>
        <dbReference type="EMBL" id="BCK83373.1"/>
    </source>
</evidence>
<dbReference type="Proteomes" id="UP000679848">
    <property type="component" value="Chromosome"/>
</dbReference>
<reference evidence="1" key="1">
    <citation type="submission" date="2020-09" db="EMBL/GenBank/DDBJ databases">
        <title>New species isolated from human feces.</title>
        <authorList>
            <person name="Kitahara M."/>
            <person name="Shigeno Y."/>
            <person name="Shime M."/>
            <person name="Matsumoto Y."/>
            <person name="Nakamura S."/>
            <person name="Motooka D."/>
            <person name="Fukuoka S."/>
            <person name="Nishikawa H."/>
            <person name="Benno Y."/>
        </authorList>
    </citation>
    <scope>NUCLEOTIDE SEQUENCE</scope>
    <source>
        <strain evidence="1">MM59</strain>
    </source>
</reference>